<dbReference type="Proteomes" id="UP000194000">
    <property type="component" value="Unassembled WGS sequence"/>
</dbReference>
<dbReference type="AlphaFoldDB" id="A0A1X1V2W5"/>
<evidence type="ECO:0000313" key="2">
    <source>
        <dbReference type="Proteomes" id="UP000194000"/>
    </source>
</evidence>
<protein>
    <submittedName>
        <fullName evidence="1">Uncharacterized protein</fullName>
    </submittedName>
</protein>
<comment type="caution">
    <text evidence="1">The sequence shown here is derived from an EMBL/GenBank/DDBJ whole genome shotgun (WGS) entry which is preliminary data.</text>
</comment>
<name>A0A1X1V2W5_9MYCO</name>
<reference evidence="1 2" key="1">
    <citation type="submission" date="2016-01" db="EMBL/GenBank/DDBJ databases">
        <title>The new phylogeny of the genus Mycobacterium.</title>
        <authorList>
            <person name="Tarcisio F."/>
            <person name="Conor M."/>
            <person name="Antonella G."/>
            <person name="Elisabetta G."/>
            <person name="Giulia F.S."/>
            <person name="Sara T."/>
            <person name="Anna F."/>
            <person name="Clotilde B."/>
            <person name="Roberto B."/>
            <person name="Veronica D.S."/>
            <person name="Fabio R."/>
            <person name="Monica P."/>
            <person name="Olivier J."/>
            <person name="Enrico T."/>
            <person name="Nicola S."/>
        </authorList>
    </citation>
    <scope>NUCLEOTIDE SEQUENCE [LARGE SCALE GENOMIC DNA]</scope>
    <source>
        <strain evidence="1 2">DSM 45731</strain>
    </source>
</reference>
<sequence length="66" mass="7290">MTDVRRIVPVDETPEADAMEQHRVVDFDDEPGLDASYVADLADRDANPADLIDQAIVVPIPEDDRA</sequence>
<dbReference type="EMBL" id="LQOW01000006">
    <property type="protein sequence ID" value="ORV63436.1"/>
    <property type="molecule type" value="Genomic_DNA"/>
</dbReference>
<evidence type="ECO:0000313" key="1">
    <source>
        <dbReference type="EMBL" id="ORV63436.1"/>
    </source>
</evidence>
<organism evidence="1 2">
    <name type="scientific">Mycobacterium fragae</name>
    <dbReference type="NCBI Taxonomy" id="1260918"/>
    <lineage>
        <taxon>Bacteria</taxon>
        <taxon>Bacillati</taxon>
        <taxon>Actinomycetota</taxon>
        <taxon>Actinomycetes</taxon>
        <taxon>Mycobacteriales</taxon>
        <taxon>Mycobacteriaceae</taxon>
        <taxon>Mycobacterium</taxon>
    </lineage>
</organism>
<accession>A0A1X1V2W5</accession>
<gene>
    <name evidence="1" type="ORF">AWC06_08835</name>
</gene>
<dbReference type="OrthoDB" id="4762992at2"/>
<proteinExistence type="predicted"/>
<keyword evidence="2" id="KW-1185">Reference proteome</keyword>